<evidence type="ECO:0000313" key="2">
    <source>
        <dbReference type="Proteomes" id="UP000001055"/>
    </source>
</evidence>
<proteinExistence type="predicted"/>
<dbReference type="PANTHER" id="PTHR35204:SF1">
    <property type="entry name" value="ENTEROTOXIN"/>
    <property type="match status" value="1"/>
</dbReference>
<sequence length="319" mass="36548">MKGELARAYGMCNLTTSIWDGKIDGILRMEGGFEIILCEFEKHLKLADVMAVTSHRGQQGFLGGWSYLEAITSRYHGIGGDRVTLNYDSFISVFAYPDIDDLFDNDVHSDYDMPRLQNVEVSDLLRVRSDLTSMILRDDDRITRNWQAVADMVVARYSKPLHYLHTDKQIRLDEKALAEFLELLMSPFIDYTERNSTSEVRRCVAQVILVQTATSLAHRTIHEITDHICSTLFEALSAVCSDQEGTSNTSHDPAHAIEIIDNLYDYLQWTTWKDCGTCPDEQICYIPIWPMGTHEDHAQPRCRTEDEAQDRWGYWGPIP</sequence>
<dbReference type="Proteomes" id="UP000001055">
    <property type="component" value="Unassembled WGS sequence"/>
</dbReference>
<organism evidence="1 2">
    <name type="scientific">Phaeosphaeria nodorum (strain SN15 / ATCC MYA-4574 / FGSC 10173)</name>
    <name type="common">Glume blotch fungus</name>
    <name type="synonym">Parastagonospora nodorum</name>
    <dbReference type="NCBI Taxonomy" id="321614"/>
    <lineage>
        <taxon>Eukaryota</taxon>
        <taxon>Fungi</taxon>
        <taxon>Dikarya</taxon>
        <taxon>Ascomycota</taxon>
        <taxon>Pezizomycotina</taxon>
        <taxon>Dothideomycetes</taxon>
        <taxon>Pleosporomycetidae</taxon>
        <taxon>Pleosporales</taxon>
        <taxon>Pleosporineae</taxon>
        <taxon>Phaeosphaeriaceae</taxon>
        <taxon>Parastagonospora</taxon>
    </lineage>
</organism>
<dbReference type="InterPro" id="IPR038921">
    <property type="entry name" value="YOR389W-like"/>
</dbReference>
<protein>
    <submittedName>
        <fullName evidence="1">Uncharacterized protein</fullName>
    </submittedName>
</protein>
<dbReference type="GeneID" id="5979202"/>
<evidence type="ECO:0000313" key="1">
    <source>
        <dbReference type="EMBL" id="EAT80471.2"/>
    </source>
</evidence>
<dbReference type="PANTHER" id="PTHR35204">
    <property type="entry name" value="YALI0A21131P"/>
    <property type="match status" value="1"/>
</dbReference>
<dbReference type="VEuPathDB" id="FungiDB:JI435_120590"/>
<accession>Q0U855</accession>
<dbReference type="InParanoid" id="Q0U855"/>
<dbReference type="HOGENOM" id="CLU_017366_0_0_1"/>
<dbReference type="eggNOG" id="ENOG502QRJE">
    <property type="taxonomic scope" value="Eukaryota"/>
</dbReference>
<dbReference type="EMBL" id="CH445345">
    <property type="protein sequence ID" value="EAT80471.2"/>
    <property type="molecule type" value="Genomic_DNA"/>
</dbReference>
<name>Q0U855_PHANO</name>
<dbReference type="KEGG" id="pno:SNOG_12059"/>
<dbReference type="RefSeq" id="XP_001802292.1">
    <property type="nucleotide sequence ID" value="XM_001802240.1"/>
</dbReference>
<reference evidence="2" key="1">
    <citation type="journal article" date="2007" name="Plant Cell">
        <title>Dothideomycete-plant interactions illuminated by genome sequencing and EST analysis of the wheat pathogen Stagonospora nodorum.</title>
        <authorList>
            <person name="Hane J.K."/>
            <person name="Lowe R.G."/>
            <person name="Solomon P.S."/>
            <person name="Tan K.C."/>
            <person name="Schoch C.L."/>
            <person name="Spatafora J.W."/>
            <person name="Crous P.W."/>
            <person name="Kodira C."/>
            <person name="Birren B.W."/>
            <person name="Galagan J.E."/>
            <person name="Torriani S.F."/>
            <person name="McDonald B.A."/>
            <person name="Oliver R.P."/>
        </authorList>
    </citation>
    <scope>NUCLEOTIDE SEQUENCE [LARGE SCALE GENOMIC DNA]</scope>
    <source>
        <strain evidence="2">SN15 / ATCC MYA-4574 / FGSC 10173</strain>
    </source>
</reference>
<gene>
    <name evidence="1" type="ORF">SNOG_12059</name>
</gene>
<dbReference type="AlphaFoldDB" id="Q0U855"/>